<dbReference type="EMBL" id="AAUX01000001">
    <property type="protein sequence ID" value="EAV47692.1"/>
    <property type="molecule type" value="Genomic_DNA"/>
</dbReference>
<keyword evidence="1" id="KW-0732">Signal</keyword>
<comment type="caution">
    <text evidence="2">The sequence shown here is derived from an EMBL/GenBank/DDBJ whole genome shotgun (WGS) entry which is preliminary data.</text>
</comment>
<keyword evidence="3" id="KW-1185">Reference proteome</keyword>
<name>A0P832_9PROT</name>
<evidence type="ECO:0000313" key="2">
    <source>
        <dbReference type="EMBL" id="EAV47692.1"/>
    </source>
</evidence>
<reference evidence="2 3" key="1">
    <citation type="submission" date="2006-11" db="EMBL/GenBank/DDBJ databases">
        <authorList>
            <person name="Giovannoni S."/>
            <person name="Vergin K."/>
            <person name="Ferriera S."/>
            <person name="Johnson J."/>
            <person name="Kravitz S."/>
            <person name="Beeson K."/>
            <person name="Sutton G."/>
            <person name="Rogers Y.-H."/>
            <person name="Friedman R."/>
            <person name="Frazier M."/>
            <person name="Venter J.C."/>
        </authorList>
    </citation>
    <scope>NUCLEOTIDE SEQUENCE [LARGE SCALE GENOMIC DNA]</scope>
    <source>
        <strain evidence="2 3">HTCC2181</strain>
    </source>
</reference>
<gene>
    <name evidence="2" type="ORF">MB2181_06425</name>
</gene>
<dbReference type="Gene3D" id="2.20.130.30">
    <property type="entry name" value="Protein of unknown function DUF2782"/>
    <property type="match status" value="1"/>
</dbReference>
<evidence type="ECO:0000256" key="1">
    <source>
        <dbReference type="SAM" id="SignalP"/>
    </source>
</evidence>
<dbReference type="AlphaFoldDB" id="A0P832"/>
<organism evidence="2 3">
    <name type="scientific">Methylophilales bacterium HTCC2181</name>
    <dbReference type="NCBI Taxonomy" id="383631"/>
    <lineage>
        <taxon>Bacteria</taxon>
        <taxon>Pseudomonadati</taxon>
        <taxon>Pseudomonadota</taxon>
        <taxon>Betaproteobacteria</taxon>
        <taxon>Nitrosomonadales</taxon>
        <taxon>OM43 clade</taxon>
    </lineage>
</organism>
<accession>A0P832</accession>
<proteinExistence type="predicted"/>
<dbReference type="OrthoDB" id="5296182at2"/>
<protein>
    <recommendedName>
        <fullName evidence="4">DUF2782 domain-containing protein</fullName>
    </recommendedName>
</protein>
<feature type="chain" id="PRO_5002628961" description="DUF2782 domain-containing protein" evidence="1">
    <location>
        <begin position="23"/>
        <end position="111"/>
    </location>
</feature>
<dbReference type="InterPro" id="IPR021357">
    <property type="entry name" value="DUF2782"/>
</dbReference>
<evidence type="ECO:0000313" key="3">
    <source>
        <dbReference type="Proteomes" id="UP000054262"/>
    </source>
</evidence>
<sequence>MKNLFWLVCLMACVSITNISFAEDTDVLDDIPPPPVINYESGYEGEPEITIKKKDGEFIEEYRVNGQLYMMKVTPDNMPSYYLYKNTSGADWIRYNSLEFAIVPQWVILSF</sequence>
<feature type="signal peptide" evidence="1">
    <location>
        <begin position="1"/>
        <end position="22"/>
    </location>
</feature>
<dbReference type="Proteomes" id="UP000054262">
    <property type="component" value="Unassembled WGS sequence"/>
</dbReference>
<evidence type="ECO:0008006" key="4">
    <source>
        <dbReference type="Google" id="ProtNLM"/>
    </source>
</evidence>
<dbReference type="Pfam" id="PF11191">
    <property type="entry name" value="DUF2782"/>
    <property type="match status" value="1"/>
</dbReference>